<reference evidence="2" key="1">
    <citation type="submission" date="2021-05" db="EMBL/GenBank/DDBJ databases">
        <title>The genome of the haptophyte Pavlova lutheri (Diacronema luteri, Pavlovales) - a model for lipid biosynthesis in eukaryotic algae.</title>
        <authorList>
            <person name="Hulatt C.J."/>
            <person name="Posewitz M.C."/>
        </authorList>
    </citation>
    <scope>NUCLEOTIDE SEQUENCE</scope>
    <source>
        <strain evidence="2">NIVA-4/92</strain>
    </source>
</reference>
<feature type="region of interest" description="Disordered" evidence="1">
    <location>
        <begin position="377"/>
        <end position="433"/>
    </location>
</feature>
<organism evidence="2 3">
    <name type="scientific">Diacronema lutheri</name>
    <name type="common">Unicellular marine alga</name>
    <name type="synonym">Monochrysis lutheri</name>
    <dbReference type="NCBI Taxonomy" id="2081491"/>
    <lineage>
        <taxon>Eukaryota</taxon>
        <taxon>Haptista</taxon>
        <taxon>Haptophyta</taxon>
        <taxon>Pavlovophyceae</taxon>
        <taxon>Pavlovales</taxon>
        <taxon>Pavlovaceae</taxon>
        <taxon>Diacronema</taxon>
    </lineage>
</organism>
<evidence type="ECO:0000256" key="1">
    <source>
        <dbReference type="SAM" id="MobiDB-lite"/>
    </source>
</evidence>
<dbReference type="EMBL" id="JAGTXO010000019">
    <property type="protein sequence ID" value="KAG8462691.1"/>
    <property type="molecule type" value="Genomic_DNA"/>
</dbReference>
<feature type="compositionally biased region" description="Low complexity" evidence="1">
    <location>
        <begin position="1005"/>
        <end position="1020"/>
    </location>
</feature>
<feature type="region of interest" description="Disordered" evidence="1">
    <location>
        <begin position="982"/>
        <end position="1031"/>
    </location>
</feature>
<protein>
    <submittedName>
        <fullName evidence="2">Uncharacterized protein</fullName>
    </submittedName>
</protein>
<evidence type="ECO:0000313" key="2">
    <source>
        <dbReference type="EMBL" id="KAG8462691.1"/>
    </source>
</evidence>
<feature type="compositionally biased region" description="Low complexity" evidence="1">
    <location>
        <begin position="863"/>
        <end position="884"/>
    </location>
</feature>
<feature type="region of interest" description="Disordered" evidence="1">
    <location>
        <begin position="313"/>
        <end position="355"/>
    </location>
</feature>
<feature type="compositionally biased region" description="Low complexity" evidence="1">
    <location>
        <begin position="317"/>
        <end position="349"/>
    </location>
</feature>
<feature type="compositionally biased region" description="Low complexity" evidence="1">
    <location>
        <begin position="255"/>
        <end position="264"/>
    </location>
</feature>
<evidence type="ECO:0000313" key="3">
    <source>
        <dbReference type="Proteomes" id="UP000751190"/>
    </source>
</evidence>
<dbReference type="Proteomes" id="UP000751190">
    <property type="component" value="Unassembled WGS sequence"/>
</dbReference>
<dbReference type="OMA" id="WINMPAS"/>
<feature type="compositionally biased region" description="Low complexity" evidence="1">
    <location>
        <begin position="400"/>
        <end position="418"/>
    </location>
</feature>
<proteinExistence type="predicted"/>
<accession>A0A8J5XC10</accession>
<feature type="region of interest" description="Disordered" evidence="1">
    <location>
        <begin position="255"/>
        <end position="280"/>
    </location>
</feature>
<name>A0A8J5XC10_DIALT</name>
<sequence>MCAFIVSSTDMILPSASGAHKPERSVAIKLSAAIAPTAARPNARLIAARRTSLPTRTSPALNARAPKRLDLHRAWINMPASSAAPPTDAPEVVAARRASAVTLPVAEMRRATAVRPTPVGAAELGAAPPLCDAHSGSRAARAEPSPRGPPSHACWIGTACGHAKAAVGDGGATGVDDAGSVGAQPQLAVLGIDACRGLARAAAPVGAAAGVGMLYRMRRAAADAPPRAAVGAEAAPPLSSATMLEHAQPPLAPDAAIAHAGGAPSEDRPRDSTGTARSAPLRVGASSAQALRPLAFAPSLSVCARVGASTPATHLRPLGPTLQPTLGPTLQPTLGPTLQPTLGASAGADAGAGAGADAGGAFWRASCETVRRPCVAPHGETADRPAAIDRPAGNDGGGRNTRAATAAECGAGARARSGVRPPPDAAEPREAPAAVSTRWAAWRVGAGAKAPVSCAASFGAAAACAAVATGAACTSTAAAPALVIGHADPPRRSAGSDGAVGSAGVCLGGAGEPSGAHALARADGGHAAAGAQLGAGVGGVGAGVGPSRLPAFPTMLRVPELQHHTVGTGGGEGGAGGVGANARHEGGDVTAGGSAYAERGDGDASFKVGGCHPAHEPSSHHARSGADLAAAVSAQPAPASAYPASLDGCRHPLVAGADALDGTPLSSRAGAGSCAGWRVAASLREAAQRGAGDGPCGGRAASAAAGVARTAAAGAAASSKVLPLVSPSSGPRRAVPAQARSASFGSVGTLALAAGAPPCAAPPAMRGGEGGTLAAARSPLAPDVAAAVADAYDAALAGGWPGRRRGAASVGVAEPRAGAVESHAAASRAHAIVSGGEATPGCAARGATAESKGKPWGAGAGAGAARPRGGVPASSGGDSGAARGAASCAHAGSAAAMLFAQRPWEADDSPVGPWLAANSACDDCDGGAELALALRAAEVQRLAGSAAAVDGARAPGAGVGESCIVSARSSVHDGVVGAHGGTCATRATEPREQTRRFVPPAFTSADARGGVARQRAARAQLNGRTDDSEEE</sequence>
<feature type="region of interest" description="Disordered" evidence="1">
    <location>
        <begin position="837"/>
        <end position="884"/>
    </location>
</feature>
<dbReference type="AlphaFoldDB" id="A0A8J5XC10"/>
<comment type="caution">
    <text evidence="2">The sequence shown here is derived from an EMBL/GenBank/DDBJ whole genome shotgun (WGS) entry which is preliminary data.</text>
</comment>
<keyword evidence="3" id="KW-1185">Reference proteome</keyword>
<gene>
    <name evidence="2" type="ORF">KFE25_004667</name>
</gene>